<keyword evidence="1" id="KW-1133">Transmembrane helix</keyword>
<proteinExistence type="predicted"/>
<gene>
    <name evidence="2" type="ORF">C5467_02250</name>
</gene>
<reference evidence="2 3" key="1">
    <citation type="journal article" date="2019" name="Int. J. Syst. Evol. Microbiol.">
        <title>Photorhabdus khanii subsp. guanajuatensis subsp. nov., isolated from Heterorhabditis atacamensis, and Photorhabdus luminescens subsp. mexicana subsp. nov., isolated from Heterorhabditis mexicana entomopathogenic nematodes.</title>
        <authorList>
            <person name="Machado R.A.R."/>
            <person name="Bruno P."/>
            <person name="Arce C.C.M."/>
            <person name="Liechti N."/>
            <person name="Kohler A."/>
            <person name="Bernal J."/>
            <person name="Bruggmann R."/>
            <person name="Turlings T.C.J."/>
        </authorList>
    </citation>
    <scope>NUCLEOTIDE SEQUENCE [LARGE SCALE GENOMIC DNA]</scope>
    <source>
        <strain evidence="2 3">MEX20-17</strain>
    </source>
</reference>
<name>A0A4R4K537_9GAMM</name>
<keyword evidence="1" id="KW-0472">Membrane</keyword>
<feature type="transmembrane region" description="Helical" evidence="1">
    <location>
        <begin position="67"/>
        <end position="86"/>
    </location>
</feature>
<keyword evidence="1" id="KW-0812">Transmembrane</keyword>
<dbReference type="Proteomes" id="UP000295598">
    <property type="component" value="Unassembled WGS sequence"/>
</dbReference>
<sequence length="94" mass="11026">MGYVYIIFSLFILYPLYFTFKKLLMSYSVYVNFSAVLLLIAFIAFHLYIFNFDYIPFFGVSTSDDDFVFYSSIVLAILCSITYMIAHDRSRKGL</sequence>
<accession>A0A4R4K537</accession>
<feature type="transmembrane region" description="Helical" evidence="1">
    <location>
        <begin position="6"/>
        <end position="24"/>
    </location>
</feature>
<evidence type="ECO:0000313" key="3">
    <source>
        <dbReference type="Proteomes" id="UP000295598"/>
    </source>
</evidence>
<evidence type="ECO:0000313" key="2">
    <source>
        <dbReference type="EMBL" id="TDB62567.1"/>
    </source>
</evidence>
<protein>
    <submittedName>
        <fullName evidence="2">Uncharacterized protein</fullName>
    </submittedName>
</protein>
<feature type="transmembrane region" description="Helical" evidence="1">
    <location>
        <begin position="36"/>
        <end position="55"/>
    </location>
</feature>
<dbReference type="AlphaFoldDB" id="A0A4R4K537"/>
<comment type="caution">
    <text evidence="2">The sequence shown here is derived from an EMBL/GenBank/DDBJ whole genome shotgun (WGS) entry which is preliminary data.</text>
</comment>
<dbReference type="EMBL" id="PUJY01000002">
    <property type="protein sequence ID" value="TDB62567.1"/>
    <property type="molecule type" value="Genomic_DNA"/>
</dbReference>
<evidence type="ECO:0000256" key="1">
    <source>
        <dbReference type="SAM" id="Phobius"/>
    </source>
</evidence>
<organism evidence="2 3">
    <name type="scientific">Photorhabdus khanii subsp. guanajuatensis</name>
    <dbReference type="NCBI Taxonomy" id="2100166"/>
    <lineage>
        <taxon>Bacteria</taxon>
        <taxon>Pseudomonadati</taxon>
        <taxon>Pseudomonadota</taxon>
        <taxon>Gammaproteobacteria</taxon>
        <taxon>Enterobacterales</taxon>
        <taxon>Morganellaceae</taxon>
        <taxon>Photorhabdus</taxon>
    </lineage>
</organism>